<dbReference type="PROSITE" id="PS00073">
    <property type="entry name" value="ACYL_COA_DH_2"/>
    <property type="match status" value="1"/>
</dbReference>
<proteinExistence type="inferred from homology"/>
<organism evidence="7 8">
    <name type="scientific">Streptomyces brasiliensis</name>
    <dbReference type="NCBI Taxonomy" id="1954"/>
    <lineage>
        <taxon>Bacteria</taxon>
        <taxon>Bacillati</taxon>
        <taxon>Actinomycetota</taxon>
        <taxon>Actinomycetes</taxon>
        <taxon>Kitasatosporales</taxon>
        <taxon>Streptomycetaceae</taxon>
        <taxon>Streptomyces</taxon>
    </lineage>
</organism>
<dbReference type="Proteomes" id="UP000657574">
    <property type="component" value="Unassembled WGS sequence"/>
</dbReference>
<dbReference type="Gene3D" id="1.20.140.10">
    <property type="entry name" value="Butyryl-CoA Dehydrogenase, subunit A, domain 3"/>
    <property type="match status" value="1"/>
</dbReference>
<dbReference type="InterPro" id="IPR009075">
    <property type="entry name" value="AcylCo_DH/oxidase_C"/>
</dbReference>
<keyword evidence="4" id="KW-0274">FAD</keyword>
<comment type="caution">
    <text evidence="7">The sequence shown here is derived from an EMBL/GenBank/DDBJ whole genome shotgun (WGS) entry which is preliminary data.</text>
</comment>
<dbReference type="InterPro" id="IPR036250">
    <property type="entry name" value="AcylCo_DH-like_C"/>
</dbReference>
<dbReference type="RefSeq" id="WP_189317099.1">
    <property type="nucleotide sequence ID" value="NZ_BMQA01000086.1"/>
</dbReference>
<reference evidence="7" key="1">
    <citation type="journal article" date="2014" name="Int. J. Syst. Evol. Microbiol.">
        <title>Complete genome sequence of Corynebacterium casei LMG S-19264T (=DSM 44701T), isolated from a smear-ripened cheese.</title>
        <authorList>
            <consortium name="US DOE Joint Genome Institute (JGI-PGF)"/>
            <person name="Walter F."/>
            <person name="Albersmeier A."/>
            <person name="Kalinowski J."/>
            <person name="Ruckert C."/>
        </authorList>
    </citation>
    <scope>NUCLEOTIDE SEQUENCE</scope>
    <source>
        <strain evidence="7">JCM 3086</strain>
    </source>
</reference>
<dbReference type="InterPro" id="IPR037069">
    <property type="entry name" value="AcylCoA_DH/ox_N_sf"/>
</dbReference>
<dbReference type="InterPro" id="IPR009100">
    <property type="entry name" value="AcylCoA_DH/oxidase_NM_dom_sf"/>
</dbReference>
<evidence type="ECO:0000256" key="3">
    <source>
        <dbReference type="ARBA" id="ARBA00022630"/>
    </source>
</evidence>
<keyword evidence="8" id="KW-1185">Reference proteome</keyword>
<dbReference type="AlphaFoldDB" id="A0A917P7J0"/>
<sequence>MSAPLVTAPMTWYGPRPAEDEQDLLKLLDSIAADRGTVLSDDPEIVAALVAELAGLGVWTLAAAEEHGGGGAGRAAAVVVWERLGRYWPALGWASVQAHAALAALGPVLADPALAALASGLHSGTAAVAVLEARRPLAALSWEGSTVTGSVARLDAAHPAPHLLLLDGARCLLVAPEDAATSPVARTGLAGALTMSATIGAATELPGADAAAARALLRLGGAVVAAGIAGAAADTSAAYTASRRQFGGPLIDLPTVRRSVDEQQAWVRGLLAEAMGIDQEPSATAGLLTRAADGAIDVAAAALQSHGGYGYLTEYPVERYLRDAVSLRAATAS</sequence>
<dbReference type="SUPFAM" id="SSF47203">
    <property type="entry name" value="Acyl-CoA dehydrogenase C-terminal domain-like"/>
    <property type="match status" value="1"/>
</dbReference>
<dbReference type="PANTHER" id="PTHR43884:SF12">
    <property type="entry name" value="ISOVALERYL-COA DEHYDROGENASE, MITOCHONDRIAL-RELATED"/>
    <property type="match status" value="1"/>
</dbReference>
<dbReference type="Gene3D" id="1.10.540.10">
    <property type="entry name" value="Acyl-CoA dehydrogenase/oxidase, N-terminal domain"/>
    <property type="match status" value="1"/>
</dbReference>
<feature type="domain" description="Acyl-CoA dehydrogenase/oxidase C-terminal" evidence="5">
    <location>
        <begin position="218"/>
        <end position="328"/>
    </location>
</feature>
<comment type="cofactor">
    <cofactor evidence="1">
        <name>FAD</name>
        <dbReference type="ChEBI" id="CHEBI:57692"/>
    </cofactor>
</comment>
<feature type="domain" description="Acyl-CoA dehydrogenase/oxidase N-terminal" evidence="6">
    <location>
        <begin position="44"/>
        <end position="106"/>
    </location>
</feature>
<gene>
    <name evidence="7" type="ORF">GCM10010121_090180</name>
</gene>
<accession>A0A917P7J0</accession>
<evidence type="ECO:0000259" key="6">
    <source>
        <dbReference type="Pfam" id="PF02771"/>
    </source>
</evidence>
<dbReference type="Pfam" id="PF00441">
    <property type="entry name" value="Acyl-CoA_dh_1"/>
    <property type="match status" value="1"/>
</dbReference>
<evidence type="ECO:0000256" key="2">
    <source>
        <dbReference type="ARBA" id="ARBA00009347"/>
    </source>
</evidence>
<protein>
    <submittedName>
        <fullName evidence="7">Acyl-CoA dehydrogenase</fullName>
    </submittedName>
</protein>
<reference evidence="7" key="2">
    <citation type="submission" date="2020-09" db="EMBL/GenBank/DDBJ databases">
        <authorList>
            <person name="Sun Q."/>
            <person name="Ohkuma M."/>
        </authorList>
    </citation>
    <scope>NUCLEOTIDE SEQUENCE</scope>
    <source>
        <strain evidence="7">JCM 3086</strain>
    </source>
</reference>
<evidence type="ECO:0000259" key="5">
    <source>
        <dbReference type="Pfam" id="PF00441"/>
    </source>
</evidence>
<dbReference type="GO" id="GO:0003995">
    <property type="term" value="F:acyl-CoA dehydrogenase activity"/>
    <property type="evidence" value="ECO:0007669"/>
    <property type="project" value="InterPro"/>
</dbReference>
<comment type="similarity">
    <text evidence="2">Belongs to the acyl-CoA dehydrogenase family.</text>
</comment>
<dbReference type="InterPro" id="IPR013786">
    <property type="entry name" value="AcylCoA_DH/ox_N"/>
</dbReference>
<dbReference type="Pfam" id="PF02771">
    <property type="entry name" value="Acyl-CoA_dh_N"/>
    <property type="match status" value="1"/>
</dbReference>
<name>A0A917P7J0_9ACTN</name>
<dbReference type="GO" id="GO:0050660">
    <property type="term" value="F:flavin adenine dinucleotide binding"/>
    <property type="evidence" value="ECO:0007669"/>
    <property type="project" value="InterPro"/>
</dbReference>
<keyword evidence="3" id="KW-0285">Flavoprotein</keyword>
<dbReference type="PANTHER" id="PTHR43884">
    <property type="entry name" value="ACYL-COA DEHYDROGENASE"/>
    <property type="match status" value="1"/>
</dbReference>
<evidence type="ECO:0000313" key="7">
    <source>
        <dbReference type="EMBL" id="GGJ65506.1"/>
    </source>
</evidence>
<dbReference type="SUPFAM" id="SSF56645">
    <property type="entry name" value="Acyl-CoA dehydrogenase NM domain-like"/>
    <property type="match status" value="1"/>
</dbReference>
<dbReference type="EMBL" id="BMQA01000086">
    <property type="protein sequence ID" value="GGJ65506.1"/>
    <property type="molecule type" value="Genomic_DNA"/>
</dbReference>
<dbReference type="InterPro" id="IPR006089">
    <property type="entry name" value="Acyl-CoA_DH_CS"/>
</dbReference>
<evidence type="ECO:0000256" key="4">
    <source>
        <dbReference type="ARBA" id="ARBA00022827"/>
    </source>
</evidence>
<evidence type="ECO:0000313" key="8">
    <source>
        <dbReference type="Proteomes" id="UP000657574"/>
    </source>
</evidence>
<evidence type="ECO:0000256" key="1">
    <source>
        <dbReference type="ARBA" id="ARBA00001974"/>
    </source>
</evidence>